<keyword evidence="2" id="KW-1185">Reference proteome</keyword>
<evidence type="ECO:0000313" key="1">
    <source>
        <dbReference type="EMBL" id="KAJ1674891.1"/>
    </source>
</evidence>
<reference evidence="1" key="1">
    <citation type="submission" date="2022-06" db="EMBL/GenBank/DDBJ databases">
        <title>Phylogenomic reconstructions and comparative analyses of Kickxellomycotina fungi.</title>
        <authorList>
            <person name="Reynolds N.K."/>
            <person name="Stajich J.E."/>
            <person name="Barry K."/>
            <person name="Grigoriev I.V."/>
            <person name="Crous P."/>
            <person name="Smith M.E."/>
        </authorList>
    </citation>
    <scope>NUCLEOTIDE SEQUENCE</scope>
    <source>
        <strain evidence="1">RSA 2271</strain>
    </source>
</reference>
<proteinExistence type="predicted"/>
<accession>A0ACC1HHV4</accession>
<comment type="caution">
    <text evidence="1">The sequence shown here is derived from an EMBL/GenBank/DDBJ whole genome shotgun (WGS) entry which is preliminary data.</text>
</comment>
<dbReference type="Proteomes" id="UP001145114">
    <property type="component" value="Unassembled WGS sequence"/>
</dbReference>
<evidence type="ECO:0000313" key="2">
    <source>
        <dbReference type="Proteomes" id="UP001145114"/>
    </source>
</evidence>
<gene>
    <name evidence="1" type="ORF">EV182_002354</name>
</gene>
<organism evidence="1 2">
    <name type="scientific">Spiromyces aspiralis</name>
    <dbReference type="NCBI Taxonomy" id="68401"/>
    <lineage>
        <taxon>Eukaryota</taxon>
        <taxon>Fungi</taxon>
        <taxon>Fungi incertae sedis</taxon>
        <taxon>Zoopagomycota</taxon>
        <taxon>Kickxellomycotina</taxon>
        <taxon>Kickxellomycetes</taxon>
        <taxon>Kickxellales</taxon>
        <taxon>Kickxellaceae</taxon>
        <taxon>Spiromyces</taxon>
    </lineage>
</organism>
<sequence>MVSVAKNFDAPIKVLFPKVFTLNPSAKELTLLGLGDIVIPGIFIALAYRYDRHSYLQSIGYDRSKPLPAVLNGRHLRFPFPAPYFRATFAAYVAGLSTTFAVMHLFKAAQPALLYLSPACILAVLGTAFLRNELGAVMAFTEEHDDDKDDNKKEAKGKKAAGGGGMPTRPKHKAISSISAEATTQSSAQISQGEEADDEQEGVKPGHVLDEKINPVTDTVSRASSRADMAGPPSSPKAKKRTTKKKSKK</sequence>
<name>A0ACC1HHV4_9FUNG</name>
<protein>
    <submittedName>
        <fullName evidence="1">Uncharacterized protein</fullName>
    </submittedName>
</protein>
<dbReference type="EMBL" id="JAMZIH010005618">
    <property type="protein sequence ID" value="KAJ1674891.1"/>
    <property type="molecule type" value="Genomic_DNA"/>
</dbReference>